<organism evidence="5 6">
    <name type="scientific">Streptomyces bingchenggensis (strain BCW-1)</name>
    <dbReference type="NCBI Taxonomy" id="749414"/>
    <lineage>
        <taxon>Bacteria</taxon>
        <taxon>Bacillati</taxon>
        <taxon>Actinomycetota</taxon>
        <taxon>Actinomycetes</taxon>
        <taxon>Kitasatosporales</taxon>
        <taxon>Streptomycetaceae</taxon>
        <taxon>Streptomyces</taxon>
    </lineage>
</organism>
<dbReference type="PATRIC" id="fig|749414.3.peg.3765"/>
<dbReference type="InterPro" id="IPR001845">
    <property type="entry name" value="HTH_ArsR_DNA-bd_dom"/>
</dbReference>
<dbReference type="STRING" id="749414.SBI_03629"/>
<dbReference type="InterPro" id="IPR036388">
    <property type="entry name" value="WH-like_DNA-bd_sf"/>
</dbReference>
<keyword evidence="6" id="KW-1185">Reference proteome</keyword>
<sequence>MVDGSATAGDAALAVAELSRQLAHPLRVLALTHVSQHGPCPFSELVEVTGQSQAQVSNHLAVLRKAGLLVTERQGRQSLYRLPNAYLAEVLANLRAAAGVTCADTPDLPGRGEARGCYDHVGGHLGVGVLRTLIDRGALVGDPLDDGDLAVGPAAGDVLPDFGVAEWEPLLGARRRFAYGCPDWTEKAPHLGGALGAAVAQGFLARQWIRPRHGSRRLDLTALGREALTAAGVSV</sequence>
<dbReference type="GO" id="GO:0003700">
    <property type="term" value="F:DNA-binding transcription factor activity"/>
    <property type="evidence" value="ECO:0007669"/>
    <property type="project" value="InterPro"/>
</dbReference>
<feature type="domain" description="HTH arsR-type" evidence="4">
    <location>
        <begin position="7"/>
        <end position="102"/>
    </location>
</feature>
<dbReference type="InterPro" id="IPR051011">
    <property type="entry name" value="Metal_resp_trans_reg"/>
</dbReference>
<dbReference type="GO" id="GO:0003677">
    <property type="term" value="F:DNA binding"/>
    <property type="evidence" value="ECO:0007669"/>
    <property type="project" value="UniProtKB-KW"/>
</dbReference>
<dbReference type="Proteomes" id="UP000000377">
    <property type="component" value="Chromosome"/>
</dbReference>
<dbReference type="PANTHER" id="PTHR43132">
    <property type="entry name" value="ARSENICAL RESISTANCE OPERON REPRESSOR ARSR-RELATED"/>
    <property type="match status" value="1"/>
</dbReference>
<proteinExistence type="predicted"/>
<gene>
    <name evidence="5" type="ordered locus">SBI_03629</name>
</gene>
<dbReference type="NCBIfam" id="NF033788">
    <property type="entry name" value="HTH_metalloreg"/>
    <property type="match status" value="1"/>
</dbReference>
<evidence type="ECO:0000313" key="5">
    <source>
        <dbReference type="EMBL" id="ADI06750.1"/>
    </source>
</evidence>
<reference evidence="5 6" key="1">
    <citation type="journal article" date="2010" name="J. Bacteriol.">
        <title>Genome sequence of the milbemycin-producing bacterium Streptomyces bingchenggensis.</title>
        <authorList>
            <person name="Wang X.J."/>
            <person name="Yan Y.J."/>
            <person name="Zhang B."/>
            <person name="An J."/>
            <person name="Wang J.J."/>
            <person name="Tian J."/>
            <person name="Jiang L."/>
            <person name="Chen Y.H."/>
            <person name="Huang S.X."/>
            <person name="Yin M."/>
            <person name="Zhang J."/>
            <person name="Gao A.L."/>
            <person name="Liu C.X."/>
            <person name="Zhu Z.X."/>
            <person name="Xiang W.S."/>
        </authorList>
    </citation>
    <scope>NUCLEOTIDE SEQUENCE [LARGE SCALE GENOMIC DNA]</scope>
    <source>
        <strain evidence="5 6">BCW-1</strain>
    </source>
</reference>
<dbReference type="KEGG" id="sbh:SBI_03629"/>
<protein>
    <submittedName>
        <fullName evidence="5">Transcriptional regulator, ArsR family protein</fullName>
    </submittedName>
</protein>
<keyword evidence="3" id="KW-0804">Transcription</keyword>
<dbReference type="PROSITE" id="PS50987">
    <property type="entry name" value="HTH_ARSR_2"/>
    <property type="match status" value="1"/>
</dbReference>
<dbReference type="InterPro" id="IPR011991">
    <property type="entry name" value="ArsR-like_HTH"/>
</dbReference>
<accession>D7CE63</accession>
<dbReference type="PRINTS" id="PR00778">
    <property type="entry name" value="HTHARSR"/>
</dbReference>
<dbReference type="SUPFAM" id="SSF46785">
    <property type="entry name" value="Winged helix' DNA-binding domain"/>
    <property type="match status" value="1"/>
</dbReference>
<dbReference type="Gene3D" id="1.10.10.10">
    <property type="entry name" value="Winged helix-like DNA-binding domain superfamily/Winged helix DNA-binding domain"/>
    <property type="match status" value="1"/>
</dbReference>
<dbReference type="SMART" id="SM00418">
    <property type="entry name" value="HTH_ARSR"/>
    <property type="match status" value="1"/>
</dbReference>
<dbReference type="Pfam" id="PF01022">
    <property type="entry name" value="HTH_5"/>
    <property type="match status" value="1"/>
</dbReference>
<dbReference type="PANTHER" id="PTHR43132:SF6">
    <property type="entry name" value="HTH-TYPE TRANSCRIPTIONAL REPRESSOR CZRA"/>
    <property type="match status" value="1"/>
</dbReference>
<dbReference type="EMBL" id="CP002047">
    <property type="protein sequence ID" value="ADI06750.1"/>
    <property type="molecule type" value="Genomic_DNA"/>
</dbReference>
<evidence type="ECO:0000256" key="1">
    <source>
        <dbReference type="ARBA" id="ARBA00023015"/>
    </source>
</evidence>
<keyword evidence="1" id="KW-0805">Transcription regulation</keyword>
<dbReference type="AlphaFoldDB" id="D7CE63"/>
<evidence type="ECO:0000256" key="2">
    <source>
        <dbReference type="ARBA" id="ARBA00023125"/>
    </source>
</evidence>
<evidence type="ECO:0000259" key="4">
    <source>
        <dbReference type="PROSITE" id="PS50987"/>
    </source>
</evidence>
<keyword evidence="2" id="KW-0238">DNA-binding</keyword>
<evidence type="ECO:0000313" key="6">
    <source>
        <dbReference type="Proteomes" id="UP000000377"/>
    </source>
</evidence>
<dbReference type="HOGENOM" id="CLU_077964_0_1_11"/>
<dbReference type="eggNOG" id="COG0640">
    <property type="taxonomic scope" value="Bacteria"/>
</dbReference>
<dbReference type="InterPro" id="IPR036390">
    <property type="entry name" value="WH_DNA-bd_sf"/>
</dbReference>
<dbReference type="CDD" id="cd00090">
    <property type="entry name" value="HTH_ARSR"/>
    <property type="match status" value="1"/>
</dbReference>
<name>D7CE63_STRBB</name>
<evidence type="ECO:0000256" key="3">
    <source>
        <dbReference type="ARBA" id="ARBA00023163"/>
    </source>
</evidence>